<accession>A0ABU2H5Q4</accession>
<evidence type="ECO:0000256" key="1">
    <source>
        <dbReference type="SAM" id="MobiDB-lite"/>
    </source>
</evidence>
<gene>
    <name evidence="2" type="ORF">RIF23_07595</name>
</gene>
<proteinExistence type="predicted"/>
<feature type="region of interest" description="Disordered" evidence="1">
    <location>
        <begin position="91"/>
        <end position="113"/>
    </location>
</feature>
<sequence length="113" mass="12236">MSDQHVGLTEGDALSRGGEGLGQESEGLYQQLQSLIDDISERDGQALQGSALAKFQQARTELTHRFDELIRWCNNNGIDLNEGQRLVNTTDEASADDFGGAQTELGGLTRAIN</sequence>
<evidence type="ECO:0000313" key="3">
    <source>
        <dbReference type="Proteomes" id="UP001250214"/>
    </source>
</evidence>
<reference evidence="3" key="1">
    <citation type="submission" date="2023-07" db="EMBL/GenBank/DDBJ databases">
        <title>Novel species in the genus Lipingzhangella isolated from Sambhar Salt Lake.</title>
        <authorList>
            <person name="Jiya N."/>
            <person name="Kajale S."/>
            <person name="Sharma A."/>
        </authorList>
    </citation>
    <scope>NUCLEOTIDE SEQUENCE [LARGE SCALE GENOMIC DNA]</scope>
    <source>
        <strain evidence="3">LS1_29</strain>
    </source>
</reference>
<dbReference type="RefSeq" id="WP_310911694.1">
    <property type="nucleotide sequence ID" value="NZ_JAVLVT010000003.1"/>
</dbReference>
<name>A0ABU2H5Q4_9ACTN</name>
<feature type="region of interest" description="Disordered" evidence="1">
    <location>
        <begin position="1"/>
        <end position="23"/>
    </location>
</feature>
<comment type="caution">
    <text evidence="2">The sequence shown here is derived from an EMBL/GenBank/DDBJ whole genome shotgun (WGS) entry which is preliminary data.</text>
</comment>
<keyword evidence="3" id="KW-1185">Reference proteome</keyword>
<evidence type="ECO:0000313" key="2">
    <source>
        <dbReference type="EMBL" id="MDS1270155.1"/>
    </source>
</evidence>
<dbReference type="EMBL" id="JAVLVT010000003">
    <property type="protein sequence ID" value="MDS1270155.1"/>
    <property type="molecule type" value="Genomic_DNA"/>
</dbReference>
<organism evidence="2 3">
    <name type="scientific">Lipingzhangella rawalii</name>
    <dbReference type="NCBI Taxonomy" id="2055835"/>
    <lineage>
        <taxon>Bacteria</taxon>
        <taxon>Bacillati</taxon>
        <taxon>Actinomycetota</taxon>
        <taxon>Actinomycetes</taxon>
        <taxon>Streptosporangiales</taxon>
        <taxon>Nocardiopsidaceae</taxon>
        <taxon>Lipingzhangella</taxon>
    </lineage>
</organism>
<protein>
    <submittedName>
        <fullName evidence="2">Uncharacterized protein</fullName>
    </submittedName>
</protein>
<dbReference type="Proteomes" id="UP001250214">
    <property type="component" value="Unassembled WGS sequence"/>
</dbReference>